<keyword evidence="2" id="KW-1185">Reference proteome</keyword>
<comment type="caution">
    <text evidence="1">The sequence shown here is derived from an EMBL/GenBank/DDBJ whole genome shotgun (WGS) entry which is preliminary data.</text>
</comment>
<proteinExistence type="predicted"/>
<organism evidence="1 2">
    <name type="scientific">Ornithinibacillus massiliensis</name>
    <dbReference type="NCBI Taxonomy" id="1944633"/>
    <lineage>
        <taxon>Bacteria</taxon>
        <taxon>Bacillati</taxon>
        <taxon>Bacillota</taxon>
        <taxon>Bacilli</taxon>
        <taxon>Bacillales</taxon>
        <taxon>Bacillaceae</taxon>
        <taxon>Ornithinibacillus</taxon>
    </lineage>
</organism>
<dbReference type="Proteomes" id="UP000681870">
    <property type="component" value="Unassembled WGS sequence"/>
</dbReference>
<dbReference type="EMBL" id="JAGXBY010000001">
    <property type="protein sequence ID" value="MBS3678805.1"/>
    <property type="molecule type" value="Genomic_DNA"/>
</dbReference>
<accession>A0ABS5M917</accession>
<evidence type="ECO:0000313" key="2">
    <source>
        <dbReference type="Proteomes" id="UP000681870"/>
    </source>
</evidence>
<protein>
    <submittedName>
        <fullName evidence="1">Uncharacterized protein</fullName>
    </submittedName>
</protein>
<reference evidence="1 2" key="1">
    <citation type="submission" date="2021-05" db="EMBL/GenBank/DDBJ databases">
        <title>Ornithinibacillus massiliensis sp. nov.</title>
        <authorList>
            <person name="Iwaza R."/>
            <person name="Lagier J.-C."/>
            <person name="Raoult D."/>
        </authorList>
    </citation>
    <scope>NUCLEOTIDE SEQUENCE [LARGE SCALE GENOMIC DNA]</scope>
    <source>
        <strain evidence="1 2">Marseille-P3601</strain>
    </source>
</reference>
<sequence>MIDSEDASYDDKFQLASLIKKAEQLIYNGLPNTTQVYHGESTHWKVVDYKIQANPVLFRTYAGRMYMKEQDVFEADYFNVEVYVIFDDNEEIRLHKEVFLADYQDRAKSVELDISEQSTGEFAANQESYRNKSGNPVSIEDINEVFILVQWKGKNENELEEEKIILSPANI</sequence>
<name>A0ABS5M917_9BACI</name>
<gene>
    <name evidence="1" type="ORF">KGF86_01110</name>
</gene>
<evidence type="ECO:0000313" key="1">
    <source>
        <dbReference type="EMBL" id="MBS3678805.1"/>
    </source>
</evidence>